<evidence type="ECO:0000256" key="1">
    <source>
        <dbReference type="ARBA" id="ARBA00011046"/>
    </source>
</evidence>
<protein>
    <submittedName>
        <fullName evidence="5">Putative transcriptional regulator</fullName>
    </submittedName>
</protein>
<dbReference type="RefSeq" id="WP_130425262.1">
    <property type="nucleotide sequence ID" value="NZ_SHKW01000008.1"/>
</dbReference>
<dbReference type="InterPro" id="IPR005650">
    <property type="entry name" value="BlaI_family"/>
</dbReference>
<proteinExistence type="inferred from homology"/>
<dbReference type="InterPro" id="IPR036388">
    <property type="entry name" value="WH-like_DNA-bd_sf"/>
</dbReference>
<comment type="caution">
    <text evidence="5">The sequence shown here is derived from an EMBL/GenBank/DDBJ whole genome shotgun (WGS) entry which is preliminary data.</text>
</comment>
<dbReference type="EMBL" id="SHKW01000008">
    <property type="protein sequence ID" value="RZU28891.1"/>
    <property type="molecule type" value="Genomic_DNA"/>
</dbReference>
<gene>
    <name evidence="5" type="ORF">BDD14_6474</name>
</gene>
<keyword evidence="6" id="KW-1185">Reference proteome</keyword>
<dbReference type="Proteomes" id="UP000292958">
    <property type="component" value="Unassembled WGS sequence"/>
</dbReference>
<evidence type="ECO:0000256" key="2">
    <source>
        <dbReference type="ARBA" id="ARBA00023015"/>
    </source>
</evidence>
<keyword evidence="4" id="KW-0804">Transcription</keyword>
<dbReference type="GO" id="GO:0003677">
    <property type="term" value="F:DNA binding"/>
    <property type="evidence" value="ECO:0007669"/>
    <property type="project" value="UniProtKB-KW"/>
</dbReference>
<accession>A0A4Q7XYQ0</accession>
<dbReference type="AlphaFoldDB" id="A0A4Q7XYQ0"/>
<organism evidence="5 6">
    <name type="scientific">Edaphobacter modestus</name>
    <dbReference type="NCBI Taxonomy" id="388466"/>
    <lineage>
        <taxon>Bacteria</taxon>
        <taxon>Pseudomonadati</taxon>
        <taxon>Acidobacteriota</taxon>
        <taxon>Terriglobia</taxon>
        <taxon>Terriglobales</taxon>
        <taxon>Acidobacteriaceae</taxon>
        <taxon>Edaphobacter</taxon>
    </lineage>
</organism>
<name>A0A4Q7XYQ0_9BACT</name>
<dbReference type="Gene3D" id="1.10.4040.10">
    <property type="entry name" value="Penicillinase repressor domain"/>
    <property type="match status" value="1"/>
</dbReference>
<dbReference type="Pfam" id="PF03965">
    <property type="entry name" value="Penicillinase_R"/>
    <property type="match status" value="1"/>
</dbReference>
<evidence type="ECO:0000256" key="4">
    <source>
        <dbReference type="ARBA" id="ARBA00023163"/>
    </source>
</evidence>
<dbReference type="SUPFAM" id="SSF46785">
    <property type="entry name" value="Winged helix' DNA-binding domain"/>
    <property type="match status" value="1"/>
</dbReference>
<comment type="similarity">
    <text evidence="1">Belongs to the BlaI transcriptional regulatory family.</text>
</comment>
<sequence length="133" mass="14867">MRKRASSKAITPLPTEAELLILNILWTAGASTVREVHNALSNKQIGYTTVLKQMQVMAEKGLLLRSERFRSHVYEARLPKERTQQQLARNLLHRAFGGSAKNLVLGALSSQKVSPAELADIRKMLDEFEKGAQ</sequence>
<dbReference type="Gene3D" id="1.10.10.10">
    <property type="entry name" value="Winged helix-like DNA-binding domain superfamily/Winged helix DNA-binding domain"/>
    <property type="match status" value="1"/>
</dbReference>
<evidence type="ECO:0000313" key="6">
    <source>
        <dbReference type="Proteomes" id="UP000292958"/>
    </source>
</evidence>
<keyword evidence="3" id="KW-0238">DNA-binding</keyword>
<dbReference type="OrthoDB" id="279010at2"/>
<dbReference type="InterPro" id="IPR036390">
    <property type="entry name" value="WH_DNA-bd_sf"/>
</dbReference>
<evidence type="ECO:0000256" key="3">
    <source>
        <dbReference type="ARBA" id="ARBA00023125"/>
    </source>
</evidence>
<reference evidence="5 6" key="1">
    <citation type="submission" date="2019-02" db="EMBL/GenBank/DDBJ databases">
        <title>Genomic Encyclopedia of Archaeal and Bacterial Type Strains, Phase II (KMG-II): from individual species to whole genera.</title>
        <authorList>
            <person name="Goeker M."/>
        </authorList>
    </citation>
    <scope>NUCLEOTIDE SEQUENCE [LARGE SCALE GENOMIC DNA]</scope>
    <source>
        <strain evidence="5 6">DSM 18101</strain>
    </source>
</reference>
<dbReference type="GO" id="GO:0045892">
    <property type="term" value="P:negative regulation of DNA-templated transcription"/>
    <property type="evidence" value="ECO:0007669"/>
    <property type="project" value="InterPro"/>
</dbReference>
<dbReference type="PIRSF" id="PIRSF019455">
    <property type="entry name" value="CopR_AtkY"/>
    <property type="match status" value="1"/>
</dbReference>
<evidence type="ECO:0000313" key="5">
    <source>
        <dbReference type="EMBL" id="RZU28891.1"/>
    </source>
</evidence>
<keyword evidence="2" id="KW-0805">Transcription regulation</keyword>